<protein>
    <submittedName>
        <fullName evidence="1">Uncharacterized protein</fullName>
    </submittedName>
</protein>
<accession>A0A0F9QSL2</accession>
<gene>
    <name evidence="1" type="ORF">LCGC14_1058960</name>
</gene>
<name>A0A0F9QSL2_9ZZZZ</name>
<organism evidence="1">
    <name type="scientific">marine sediment metagenome</name>
    <dbReference type="NCBI Taxonomy" id="412755"/>
    <lineage>
        <taxon>unclassified sequences</taxon>
        <taxon>metagenomes</taxon>
        <taxon>ecological metagenomes</taxon>
    </lineage>
</organism>
<proteinExistence type="predicted"/>
<sequence length="43" mass="5280">MENTNLESEHTYRERNGKIYVLDDLVLKDLDDYWNEYDKSQII</sequence>
<dbReference type="AlphaFoldDB" id="A0A0F9QSL2"/>
<dbReference type="EMBL" id="LAZR01004480">
    <property type="protein sequence ID" value="KKN08223.1"/>
    <property type="molecule type" value="Genomic_DNA"/>
</dbReference>
<comment type="caution">
    <text evidence="1">The sequence shown here is derived from an EMBL/GenBank/DDBJ whole genome shotgun (WGS) entry which is preliminary data.</text>
</comment>
<evidence type="ECO:0000313" key="1">
    <source>
        <dbReference type="EMBL" id="KKN08223.1"/>
    </source>
</evidence>
<reference evidence="1" key="1">
    <citation type="journal article" date="2015" name="Nature">
        <title>Complex archaea that bridge the gap between prokaryotes and eukaryotes.</title>
        <authorList>
            <person name="Spang A."/>
            <person name="Saw J.H."/>
            <person name="Jorgensen S.L."/>
            <person name="Zaremba-Niedzwiedzka K."/>
            <person name="Martijn J."/>
            <person name="Lind A.E."/>
            <person name="van Eijk R."/>
            <person name="Schleper C."/>
            <person name="Guy L."/>
            <person name="Ettema T.J."/>
        </authorList>
    </citation>
    <scope>NUCLEOTIDE SEQUENCE</scope>
</reference>